<sequence length="140" mass="16674">MKDDLTKLCDKIENCNKCGCHNSEIVCVKYWVGVYINRDRNKFLRLKAEVNSHKNFIDDFVILTYLMTIASILITIFGTIFSNQLIDLKIWCAILFIMFIINIIELWGKNKWGYRNKWIYYIEVVLEDMERNPAEYNISD</sequence>
<dbReference type="RefSeq" id="WP_306783377.1">
    <property type="nucleotide sequence ID" value="NZ_JAJCJQ010000028.1"/>
</dbReference>
<name>A0AAW4URG3_9FIRM</name>
<evidence type="ECO:0000256" key="1">
    <source>
        <dbReference type="SAM" id="Phobius"/>
    </source>
</evidence>
<protein>
    <recommendedName>
        <fullName evidence="4">SMODS and SLOG-associating 2TM effector domain-containing protein</fullName>
    </recommendedName>
</protein>
<keyword evidence="1" id="KW-1133">Transmembrane helix</keyword>
<keyword evidence="1" id="KW-0812">Transmembrane</keyword>
<proteinExistence type="predicted"/>
<evidence type="ECO:0000313" key="2">
    <source>
        <dbReference type="EMBL" id="MCB6961939.1"/>
    </source>
</evidence>
<keyword evidence="1" id="KW-0472">Membrane</keyword>
<gene>
    <name evidence="2" type="ORF">LIZ82_13740</name>
</gene>
<dbReference type="AlphaFoldDB" id="A0AAW4URG3"/>
<feature type="transmembrane region" description="Helical" evidence="1">
    <location>
        <begin position="60"/>
        <end position="82"/>
    </location>
</feature>
<dbReference type="EMBL" id="JAJCJQ010000028">
    <property type="protein sequence ID" value="MCB6961939.1"/>
    <property type="molecule type" value="Genomic_DNA"/>
</dbReference>
<reference evidence="2" key="1">
    <citation type="submission" date="2021-10" db="EMBL/GenBank/DDBJ databases">
        <title>Collection of gut derived symbiotic bacterial strains cultured from healthy donors.</title>
        <authorList>
            <person name="Lin H."/>
            <person name="Littmann E."/>
            <person name="Kohout C."/>
            <person name="Pamer E.G."/>
        </authorList>
    </citation>
    <scope>NUCLEOTIDE SEQUENCE</scope>
    <source>
        <strain evidence="2">DFI.7.28A</strain>
    </source>
</reference>
<evidence type="ECO:0008006" key="4">
    <source>
        <dbReference type="Google" id="ProtNLM"/>
    </source>
</evidence>
<dbReference type="Proteomes" id="UP001197741">
    <property type="component" value="Unassembled WGS sequence"/>
</dbReference>
<evidence type="ECO:0000313" key="3">
    <source>
        <dbReference type="Proteomes" id="UP001197741"/>
    </source>
</evidence>
<organism evidence="2 3">
    <name type="scientific">Agathobacter rectalis</name>
    <dbReference type="NCBI Taxonomy" id="39491"/>
    <lineage>
        <taxon>Bacteria</taxon>
        <taxon>Bacillati</taxon>
        <taxon>Bacillota</taxon>
        <taxon>Clostridia</taxon>
        <taxon>Lachnospirales</taxon>
        <taxon>Lachnospiraceae</taxon>
        <taxon>Agathobacter</taxon>
    </lineage>
</organism>
<feature type="transmembrane region" description="Helical" evidence="1">
    <location>
        <begin position="88"/>
        <end position="108"/>
    </location>
</feature>
<comment type="caution">
    <text evidence="2">The sequence shown here is derived from an EMBL/GenBank/DDBJ whole genome shotgun (WGS) entry which is preliminary data.</text>
</comment>
<accession>A0AAW4URG3</accession>